<reference evidence="3" key="1">
    <citation type="submission" date="2017-02" db="UniProtKB">
        <authorList>
            <consortium name="WormBaseParasite"/>
        </authorList>
    </citation>
    <scope>IDENTIFICATION</scope>
</reference>
<dbReference type="Proteomes" id="UP000280834">
    <property type="component" value="Unassembled WGS sequence"/>
</dbReference>
<organism evidence="3">
    <name type="scientific">Brugia timori</name>
    <dbReference type="NCBI Taxonomy" id="42155"/>
    <lineage>
        <taxon>Eukaryota</taxon>
        <taxon>Metazoa</taxon>
        <taxon>Ecdysozoa</taxon>
        <taxon>Nematoda</taxon>
        <taxon>Chromadorea</taxon>
        <taxon>Rhabditida</taxon>
        <taxon>Spirurina</taxon>
        <taxon>Spiruromorpha</taxon>
        <taxon>Filarioidea</taxon>
        <taxon>Onchocercidae</taxon>
        <taxon>Brugia</taxon>
    </lineage>
</organism>
<dbReference type="STRING" id="42155.A0A0R3QXE1"/>
<name>A0A0R3QXE1_9BILA</name>
<evidence type="ECO:0000313" key="2">
    <source>
        <dbReference type="Proteomes" id="UP000280834"/>
    </source>
</evidence>
<sequence length="233" mass="26948">MVMANGINVAGDMVSTMEYEWGIIIFGDKNKGEITYEMMRSFANVFRESSSKLGLNLARSPSFLFTKNVVMAQREVDEWCDELESDEDKMLVILFNDSDSNEVEEKIQKIWSEKILLYIQTSESLLLCARNKTEEMIGCWVKEICELLSEKFCRTSEVEFGSEDTKEAESIKTNVIETTEKLSNEELFIRRGENQEEHVVNRDCPLLDFVHVENIFENLQKLEKPLKDLDLVA</sequence>
<dbReference type="WBParaSite" id="BTMF_0001241301-mRNA-1">
    <property type="protein sequence ID" value="BTMF_0001241301-mRNA-1"/>
    <property type="gene ID" value="BTMF_0001241301"/>
</dbReference>
<evidence type="ECO:0000313" key="3">
    <source>
        <dbReference type="WBParaSite" id="BTMF_0001241301-mRNA-1"/>
    </source>
</evidence>
<evidence type="ECO:0000313" key="1">
    <source>
        <dbReference type="EMBL" id="VDO35460.1"/>
    </source>
</evidence>
<reference evidence="1 2" key="2">
    <citation type="submission" date="2018-11" db="EMBL/GenBank/DDBJ databases">
        <authorList>
            <consortium name="Pathogen Informatics"/>
        </authorList>
    </citation>
    <scope>NUCLEOTIDE SEQUENCE [LARGE SCALE GENOMIC DNA]</scope>
</reference>
<keyword evidence="2" id="KW-1185">Reference proteome</keyword>
<dbReference type="EMBL" id="UZAG01017579">
    <property type="protein sequence ID" value="VDO35460.1"/>
    <property type="molecule type" value="Genomic_DNA"/>
</dbReference>
<proteinExistence type="predicted"/>
<protein>
    <submittedName>
        <fullName evidence="3">DHC_N2 domain-containing protein</fullName>
    </submittedName>
</protein>
<dbReference type="AlphaFoldDB" id="A0A0R3QXE1"/>
<accession>A0A0R3QXE1</accession>
<gene>
    <name evidence="1" type="ORF">BTMF_LOCUS10427</name>
</gene>